<name>A0A9J6BES5_POLVA</name>
<dbReference type="Proteomes" id="UP001107558">
    <property type="component" value="Chromosome 4"/>
</dbReference>
<feature type="domain" description="C2H2-type" evidence="2">
    <location>
        <begin position="76"/>
        <end position="99"/>
    </location>
</feature>
<dbReference type="GO" id="GO:0008270">
    <property type="term" value="F:zinc ion binding"/>
    <property type="evidence" value="ECO:0007669"/>
    <property type="project" value="UniProtKB-KW"/>
</dbReference>
<dbReference type="EMBL" id="JADBJN010000004">
    <property type="protein sequence ID" value="KAG5668119.1"/>
    <property type="molecule type" value="Genomic_DNA"/>
</dbReference>
<dbReference type="PROSITE" id="PS00028">
    <property type="entry name" value="ZINC_FINGER_C2H2_1"/>
    <property type="match status" value="1"/>
</dbReference>
<dbReference type="InterPro" id="IPR013087">
    <property type="entry name" value="Znf_C2H2_type"/>
</dbReference>
<evidence type="ECO:0000313" key="3">
    <source>
        <dbReference type="EMBL" id="KAG5668119.1"/>
    </source>
</evidence>
<dbReference type="PROSITE" id="PS50157">
    <property type="entry name" value="ZINC_FINGER_C2H2_2"/>
    <property type="match status" value="1"/>
</dbReference>
<accession>A0A9J6BES5</accession>
<sequence>MPRKILKSEIQSKPKIDSKSLKIKKFSIKFKKDAKVLKMFEEIEVNFIKNQEFNTSKQDGKNFLTIDANKKDEEKIQCHICFNLYSSNKTLKKHLKNIH</sequence>
<proteinExistence type="predicted"/>
<keyword evidence="4" id="KW-1185">Reference proteome</keyword>
<keyword evidence="1" id="KW-0863">Zinc-finger</keyword>
<keyword evidence="1" id="KW-0479">Metal-binding</keyword>
<keyword evidence="1" id="KW-0862">Zinc</keyword>
<protein>
    <recommendedName>
        <fullName evidence="2">C2H2-type domain-containing protein</fullName>
    </recommendedName>
</protein>
<evidence type="ECO:0000259" key="2">
    <source>
        <dbReference type="PROSITE" id="PS50157"/>
    </source>
</evidence>
<evidence type="ECO:0000256" key="1">
    <source>
        <dbReference type="PROSITE-ProRule" id="PRU00042"/>
    </source>
</evidence>
<organism evidence="3 4">
    <name type="scientific">Polypedilum vanderplanki</name>
    <name type="common">Sleeping chironomid midge</name>
    <dbReference type="NCBI Taxonomy" id="319348"/>
    <lineage>
        <taxon>Eukaryota</taxon>
        <taxon>Metazoa</taxon>
        <taxon>Ecdysozoa</taxon>
        <taxon>Arthropoda</taxon>
        <taxon>Hexapoda</taxon>
        <taxon>Insecta</taxon>
        <taxon>Pterygota</taxon>
        <taxon>Neoptera</taxon>
        <taxon>Endopterygota</taxon>
        <taxon>Diptera</taxon>
        <taxon>Nematocera</taxon>
        <taxon>Chironomoidea</taxon>
        <taxon>Chironomidae</taxon>
        <taxon>Chironominae</taxon>
        <taxon>Polypedilum</taxon>
        <taxon>Polypedilum</taxon>
    </lineage>
</organism>
<gene>
    <name evidence="3" type="ORF">PVAND_016072</name>
</gene>
<evidence type="ECO:0000313" key="4">
    <source>
        <dbReference type="Proteomes" id="UP001107558"/>
    </source>
</evidence>
<dbReference type="AlphaFoldDB" id="A0A9J6BES5"/>
<reference evidence="3" key="1">
    <citation type="submission" date="2021-03" db="EMBL/GenBank/DDBJ databases">
        <title>Chromosome level genome of the anhydrobiotic midge Polypedilum vanderplanki.</title>
        <authorList>
            <person name="Yoshida Y."/>
            <person name="Kikawada T."/>
            <person name="Gusev O."/>
        </authorList>
    </citation>
    <scope>NUCLEOTIDE SEQUENCE</scope>
    <source>
        <strain evidence="3">NIAS01</strain>
        <tissue evidence="3">Whole body or cell culture</tissue>
    </source>
</reference>
<comment type="caution">
    <text evidence="3">The sequence shown here is derived from an EMBL/GenBank/DDBJ whole genome shotgun (WGS) entry which is preliminary data.</text>
</comment>